<dbReference type="Pfam" id="PF02817">
    <property type="entry name" value="E3_binding"/>
    <property type="match status" value="1"/>
</dbReference>
<keyword evidence="5 7" id="KW-0450">Lipoyl</keyword>
<dbReference type="SUPFAM" id="SSF51230">
    <property type="entry name" value="Single hybrid motif"/>
    <property type="match status" value="1"/>
</dbReference>
<dbReference type="PANTHER" id="PTHR43178">
    <property type="entry name" value="DIHYDROLIPOAMIDE ACETYLTRANSFERASE COMPONENT OF PYRUVATE DEHYDROGENASE COMPLEX"/>
    <property type="match status" value="1"/>
</dbReference>
<dbReference type="GO" id="GO:0005737">
    <property type="term" value="C:cytoplasm"/>
    <property type="evidence" value="ECO:0007669"/>
    <property type="project" value="TreeGrafter"/>
</dbReference>
<evidence type="ECO:0000256" key="1">
    <source>
        <dbReference type="ARBA" id="ARBA00001938"/>
    </source>
</evidence>
<keyword evidence="4 7" id="KW-0808">Transferase</keyword>
<dbReference type="CDD" id="cd06849">
    <property type="entry name" value="lipoyl_domain"/>
    <property type="match status" value="1"/>
</dbReference>
<name>A0A558CL37_9GAMM</name>
<dbReference type="GO" id="GO:0016407">
    <property type="term" value="F:acetyltransferase activity"/>
    <property type="evidence" value="ECO:0007669"/>
    <property type="project" value="TreeGrafter"/>
</dbReference>
<comment type="similarity">
    <text evidence="2 7">Belongs to the 2-oxoacid dehydrogenase family.</text>
</comment>
<evidence type="ECO:0000313" key="10">
    <source>
        <dbReference type="EMBL" id="TVT49477.1"/>
    </source>
</evidence>
<dbReference type="GO" id="GO:0031405">
    <property type="term" value="F:lipoic acid binding"/>
    <property type="evidence" value="ECO:0007669"/>
    <property type="project" value="TreeGrafter"/>
</dbReference>
<evidence type="ECO:0000256" key="4">
    <source>
        <dbReference type="ARBA" id="ARBA00022679"/>
    </source>
</evidence>
<feature type="domain" description="Peripheral subunit-binding (PSBD)" evidence="9">
    <location>
        <begin position="124"/>
        <end position="161"/>
    </location>
</feature>
<dbReference type="EMBL" id="VMRY01000119">
    <property type="protein sequence ID" value="TVT49477.1"/>
    <property type="molecule type" value="Genomic_DNA"/>
</dbReference>
<evidence type="ECO:0000256" key="6">
    <source>
        <dbReference type="ARBA" id="ARBA00023315"/>
    </source>
</evidence>
<evidence type="ECO:0000256" key="5">
    <source>
        <dbReference type="ARBA" id="ARBA00022823"/>
    </source>
</evidence>
<dbReference type="InterPro" id="IPR050743">
    <property type="entry name" value="2-oxoacid_DH_E2_comp"/>
</dbReference>
<evidence type="ECO:0000256" key="7">
    <source>
        <dbReference type="RuleBase" id="RU003423"/>
    </source>
</evidence>
<dbReference type="AlphaFoldDB" id="A0A558CL37"/>
<accession>A0A558CL37</accession>
<dbReference type="Pfam" id="PF00198">
    <property type="entry name" value="2-oxoacid_dh"/>
    <property type="match status" value="1"/>
</dbReference>
<dbReference type="InterPro" id="IPR023213">
    <property type="entry name" value="CAT-like_dom_sf"/>
</dbReference>
<dbReference type="Gene3D" id="4.10.320.10">
    <property type="entry name" value="E3-binding domain"/>
    <property type="match status" value="1"/>
</dbReference>
<dbReference type="InterPro" id="IPR001078">
    <property type="entry name" value="2-oxoacid_DH_actylTfrase"/>
</dbReference>
<dbReference type="InterPro" id="IPR004167">
    <property type="entry name" value="PSBD"/>
</dbReference>
<dbReference type="InterPro" id="IPR036625">
    <property type="entry name" value="E3-bd_dom_sf"/>
</dbReference>
<evidence type="ECO:0000256" key="3">
    <source>
        <dbReference type="ARBA" id="ARBA00011484"/>
    </source>
</evidence>
<evidence type="ECO:0000259" key="8">
    <source>
        <dbReference type="PROSITE" id="PS50968"/>
    </source>
</evidence>
<dbReference type="InterPro" id="IPR011053">
    <property type="entry name" value="Single_hybrid_motif"/>
</dbReference>
<proteinExistence type="inferred from homology"/>
<keyword evidence="6 7" id="KW-0012">Acyltransferase</keyword>
<dbReference type="Gene3D" id="3.30.559.10">
    <property type="entry name" value="Chloramphenicol acetyltransferase-like domain"/>
    <property type="match status" value="1"/>
</dbReference>
<dbReference type="PROSITE" id="PS50968">
    <property type="entry name" value="BIOTINYL_LIPOYL"/>
    <property type="match status" value="1"/>
</dbReference>
<organism evidence="10 11">
    <name type="scientific">Sedimenticola thiotaurini</name>
    <dbReference type="NCBI Taxonomy" id="1543721"/>
    <lineage>
        <taxon>Bacteria</taxon>
        <taxon>Pseudomonadati</taxon>
        <taxon>Pseudomonadota</taxon>
        <taxon>Gammaproteobacteria</taxon>
        <taxon>Chromatiales</taxon>
        <taxon>Sedimenticolaceae</taxon>
        <taxon>Sedimenticola</taxon>
    </lineage>
</organism>
<dbReference type="InterPro" id="IPR003016">
    <property type="entry name" value="2-oxoA_DH_lipoyl-BS"/>
</dbReference>
<dbReference type="PROSITE" id="PS00189">
    <property type="entry name" value="LIPOYL"/>
    <property type="match status" value="1"/>
</dbReference>
<reference evidence="10 11" key="1">
    <citation type="submission" date="2019-07" db="EMBL/GenBank/DDBJ databases">
        <title>The pathways for chlorine oxyanion respiration interact through the shared metabolite chlorate.</title>
        <authorList>
            <person name="Barnum T.P."/>
            <person name="Cheng Y."/>
            <person name="Hill K.A."/>
            <person name="Lucas L.N."/>
            <person name="Carlson H.K."/>
            <person name="Coates J.D."/>
        </authorList>
    </citation>
    <scope>NUCLEOTIDE SEQUENCE [LARGE SCALE GENOMIC DNA]</scope>
    <source>
        <strain evidence="10">BK-3</strain>
    </source>
</reference>
<dbReference type="SUPFAM" id="SSF47005">
    <property type="entry name" value="Peripheral subunit-binding domain of 2-oxo acid dehydrogenase complex"/>
    <property type="match status" value="1"/>
</dbReference>
<dbReference type="SUPFAM" id="SSF52777">
    <property type="entry name" value="CoA-dependent acyltransferases"/>
    <property type="match status" value="1"/>
</dbReference>
<evidence type="ECO:0000256" key="2">
    <source>
        <dbReference type="ARBA" id="ARBA00007317"/>
    </source>
</evidence>
<evidence type="ECO:0000259" key="9">
    <source>
        <dbReference type="PROSITE" id="PS51826"/>
    </source>
</evidence>
<dbReference type="STRING" id="1543721.AAY24_01450"/>
<comment type="caution">
    <text evidence="10">The sequence shown here is derived from an EMBL/GenBank/DDBJ whole genome shotgun (WGS) entry which is preliminary data.</text>
</comment>
<dbReference type="Pfam" id="PF00364">
    <property type="entry name" value="Biotin_lipoyl"/>
    <property type="match status" value="1"/>
</dbReference>
<gene>
    <name evidence="10" type="ORF">FHK82_17085</name>
</gene>
<dbReference type="EC" id="2.3.1.-" evidence="7"/>
<dbReference type="InterPro" id="IPR000089">
    <property type="entry name" value="Biotin_lipoyl"/>
</dbReference>
<comment type="subunit">
    <text evidence="3">Forms a 24-polypeptide structural core with octahedral symmetry.</text>
</comment>
<dbReference type="PROSITE" id="PS51826">
    <property type="entry name" value="PSBD"/>
    <property type="match status" value="1"/>
</dbReference>
<protein>
    <recommendedName>
        <fullName evidence="7">Dihydrolipoamide acetyltransferase component of pyruvate dehydrogenase complex</fullName>
        <ecNumber evidence="7">2.3.1.-</ecNumber>
    </recommendedName>
</protein>
<dbReference type="Gene3D" id="2.40.50.100">
    <property type="match status" value="1"/>
</dbReference>
<evidence type="ECO:0000313" key="11">
    <source>
        <dbReference type="Proteomes" id="UP000317355"/>
    </source>
</evidence>
<feature type="domain" description="Lipoyl-binding" evidence="8">
    <location>
        <begin position="1"/>
        <end position="76"/>
    </location>
</feature>
<comment type="cofactor">
    <cofactor evidence="1 7">
        <name>(R)-lipoate</name>
        <dbReference type="ChEBI" id="CHEBI:83088"/>
    </cofactor>
</comment>
<dbReference type="PANTHER" id="PTHR43178:SF12">
    <property type="entry name" value="DIHYDROLIPOAMIDE ACETYLTRANSFERASE COMPONENT OF PYRUVATE DEHYDROGENASE COMPLEX"/>
    <property type="match status" value="1"/>
</dbReference>
<dbReference type="Proteomes" id="UP000317355">
    <property type="component" value="Unassembled WGS sequence"/>
</dbReference>
<sequence>MKLFNLPDLGEGLQEAEIVSWQVKPGDEVTQGQLLLSVETAKAIVEIPSPEAGTIAKCFGDDGDIIQVGDPLVEFKVAGATEAAPTQKPAKQDTGTVVGEVKSGSQVIEEKAARLGGNKSSGTKATPAVRALAKQLDVDLSIVTPTGPKETVTAGDVQRVAKILAEVGPMELLRGVRRAMAHGMAQAHAEVVPVTLCDVVDIQHWKAGEDFTVRLIQAILAACEAEPSLNAWYDAHAVGRRLLKKVHLGIAVDTAEGLFVPVLSDVGQYSTTQLRERLNQLKQSVSNRSIPADQLRGNTFTLSNFGTIAGRYANPIVMPPTVAILGAGLCYDAVVPVDGKPAVHRLLPLSLTFDHRAVTGGEAGRFLAVLIKELAKEVS</sequence>